<dbReference type="SMART" id="SM00175">
    <property type="entry name" value="RAB"/>
    <property type="match status" value="1"/>
</dbReference>
<dbReference type="GO" id="GO:0003924">
    <property type="term" value="F:GTPase activity"/>
    <property type="evidence" value="ECO:0007669"/>
    <property type="project" value="InterPro"/>
</dbReference>
<dbReference type="FunFam" id="3.40.50.300:FF:001447">
    <property type="entry name" value="Ras-related protein Rab-1B"/>
    <property type="match status" value="1"/>
</dbReference>
<dbReference type="CDD" id="cd00154">
    <property type="entry name" value="Rab"/>
    <property type="match status" value="1"/>
</dbReference>
<dbReference type="InterPro" id="IPR001806">
    <property type="entry name" value="Small_GTPase"/>
</dbReference>
<proteinExistence type="predicted"/>
<dbReference type="EMBL" id="CAJNNW010014452">
    <property type="protein sequence ID" value="CAE8656624.1"/>
    <property type="molecule type" value="Genomic_DNA"/>
</dbReference>
<dbReference type="AlphaFoldDB" id="A0A813IV38"/>
<dbReference type="Proteomes" id="UP000626109">
    <property type="component" value="Unassembled WGS sequence"/>
</dbReference>
<dbReference type="InterPro" id="IPR050209">
    <property type="entry name" value="Rab_GTPases_membrane_traffic"/>
</dbReference>
<dbReference type="SUPFAM" id="SSF52540">
    <property type="entry name" value="P-loop containing nucleoside triphosphate hydrolases"/>
    <property type="match status" value="1"/>
</dbReference>
<dbReference type="PROSITE" id="PS51419">
    <property type="entry name" value="RAB"/>
    <property type="match status" value="1"/>
</dbReference>
<dbReference type="InterPro" id="IPR027417">
    <property type="entry name" value="P-loop_NTPase"/>
</dbReference>
<evidence type="ECO:0000313" key="3">
    <source>
        <dbReference type="Proteomes" id="UP000626109"/>
    </source>
</evidence>
<organism evidence="2 3">
    <name type="scientific">Polarella glacialis</name>
    <name type="common">Dinoflagellate</name>
    <dbReference type="NCBI Taxonomy" id="89957"/>
    <lineage>
        <taxon>Eukaryota</taxon>
        <taxon>Sar</taxon>
        <taxon>Alveolata</taxon>
        <taxon>Dinophyceae</taxon>
        <taxon>Suessiales</taxon>
        <taxon>Suessiaceae</taxon>
        <taxon>Polarella</taxon>
    </lineage>
</organism>
<evidence type="ECO:0000313" key="2">
    <source>
        <dbReference type="EMBL" id="CAE8656624.1"/>
    </source>
</evidence>
<evidence type="ECO:0000256" key="1">
    <source>
        <dbReference type="SAM" id="MobiDB-lite"/>
    </source>
</evidence>
<feature type="compositionally biased region" description="Basic and acidic residues" evidence="1">
    <location>
        <begin position="138"/>
        <end position="157"/>
    </location>
</feature>
<feature type="region of interest" description="Disordered" evidence="1">
    <location>
        <begin position="124"/>
        <end position="157"/>
    </location>
</feature>
<dbReference type="SMART" id="SM00174">
    <property type="entry name" value="RHO"/>
    <property type="match status" value="1"/>
</dbReference>
<feature type="non-terminal residue" evidence="2">
    <location>
        <position position="157"/>
    </location>
</feature>
<dbReference type="PANTHER" id="PTHR47979">
    <property type="entry name" value="DRAB11-RELATED"/>
    <property type="match status" value="1"/>
</dbReference>
<dbReference type="GO" id="GO:0005525">
    <property type="term" value="F:GTP binding"/>
    <property type="evidence" value="ECO:0007669"/>
    <property type="project" value="InterPro"/>
</dbReference>
<reference evidence="2" key="1">
    <citation type="submission" date="2021-02" db="EMBL/GenBank/DDBJ databases">
        <authorList>
            <person name="Dougan E. K."/>
            <person name="Rhodes N."/>
            <person name="Thang M."/>
            <person name="Chan C."/>
        </authorList>
    </citation>
    <scope>NUCLEOTIDE SEQUENCE</scope>
</reference>
<dbReference type="PROSITE" id="PS51421">
    <property type="entry name" value="RAS"/>
    <property type="match status" value="1"/>
</dbReference>
<dbReference type="Pfam" id="PF00071">
    <property type="entry name" value="Ras"/>
    <property type="match status" value="1"/>
</dbReference>
<dbReference type="SMART" id="SM00173">
    <property type="entry name" value="RAS"/>
    <property type="match status" value="1"/>
</dbReference>
<gene>
    <name evidence="2" type="ORF">PGLA2088_LOCUS12286</name>
</gene>
<name>A0A813IV38_POLGL</name>
<comment type="caution">
    <text evidence="2">The sequence shown here is derived from an EMBL/GenBank/DDBJ whole genome shotgun (WGS) entry which is preliminary data.</text>
</comment>
<protein>
    <submittedName>
        <fullName evidence="2">Uncharacterized protein</fullName>
    </submittedName>
</protein>
<sequence length="157" mass="17534">DTAGQEKFQSVTTHHYRAADGALLVFDISNERSFQNVEKWLAELRENTDPNVVVALVGMKADLSSRRAVSSEVAQGYARANGLLYLETSSFWDKFQGNDQDLAAGVERIFLRLLRGIAKQQRENGRNPARLDVGGYPEDSRVALDQEGRRRDSDCAC</sequence>
<accession>A0A813IV38</accession>
<dbReference type="Gene3D" id="3.40.50.300">
    <property type="entry name" value="P-loop containing nucleotide triphosphate hydrolases"/>
    <property type="match status" value="1"/>
</dbReference>